<dbReference type="PANTHER" id="PTHR47188">
    <property type="entry name" value="PROTEIN TAR1"/>
    <property type="match status" value="1"/>
</dbReference>
<dbReference type="InterPro" id="IPR044792">
    <property type="entry name" value="TAR1"/>
</dbReference>
<dbReference type="AlphaFoldDB" id="A0A2H9ZR50"/>
<evidence type="ECO:0000256" key="1">
    <source>
        <dbReference type="SAM" id="MobiDB-lite"/>
    </source>
</evidence>
<dbReference type="GO" id="GO:0043457">
    <property type="term" value="P:regulation of cellular respiration"/>
    <property type="evidence" value="ECO:0007669"/>
    <property type="project" value="InterPro"/>
</dbReference>
<gene>
    <name evidence="2" type="ORF">AXF42_Ash021376</name>
</gene>
<reference evidence="2 3" key="1">
    <citation type="journal article" date="2017" name="Nature">
        <title>The Apostasia genome and the evolution of orchids.</title>
        <authorList>
            <person name="Zhang G.Q."/>
            <person name="Liu K.W."/>
            <person name="Li Z."/>
            <person name="Lohaus R."/>
            <person name="Hsiao Y.Y."/>
            <person name="Niu S.C."/>
            <person name="Wang J.Y."/>
            <person name="Lin Y.C."/>
            <person name="Xu Q."/>
            <person name="Chen L.J."/>
            <person name="Yoshida K."/>
            <person name="Fujiwara S."/>
            <person name="Wang Z.W."/>
            <person name="Zhang Y.Q."/>
            <person name="Mitsuda N."/>
            <person name="Wang M."/>
            <person name="Liu G.H."/>
            <person name="Pecoraro L."/>
            <person name="Huang H.X."/>
            <person name="Xiao X.J."/>
            <person name="Lin M."/>
            <person name="Wu X.Y."/>
            <person name="Wu W.L."/>
            <person name="Chen Y.Y."/>
            <person name="Chang S.B."/>
            <person name="Sakamoto S."/>
            <person name="Ohme-Takagi M."/>
            <person name="Yagi M."/>
            <person name="Zeng S.J."/>
            <person name="Shen C.Y."/>
            <person name="Yeh C.M."/>
            <person name="Luo Y.B."/>
            <person name="Tsai W.C."/>
            <person name="Van de Peer Y."/>
            <person name="Liu Z.J."/>
        </authorList>
    </citation>
    <scope>NUCLEOTIDE SEQUENCE [LARGE SCALE GENOMIC DNA]</scope>
    <source>
        <strain evidence="3">cv. Shenzhen</strain>
        <tissue evidence="2">Stem</tissue>
    </source>
</reference>
<sequence length="129" mass="14174">MAGNGQRLEPSSGPARRRYASGRGALPTPTRFPPNNFRHSLIRFSKSFSFFPCDTCSLSVSRHYLALDRTYRPIWAAFPNNPTQRQCLALQQGAGRTGLSPSPAPFSRGLGRPVLSLRSPLQTTIQANS</sequence>
<evidence type="ECO:0000313" key="3">
    <source>
        <dbReference type="Proteomes" id="UP000236161"/>
    </source>
</evidence>
<dbReference type="Proteomes" id="UP000236161">
    <property type="component" value="Unassembled WGS sequence"/>
</dbReference>
<proteinExistence type="predicted"/>
<accession>A0A2H9ZR50</accession>
<dbReference type="EMBL" id="KZ454806">
    <property type="protein sequence ID" value="PKA45758.1"/>
    <property type="molecule type" value="Genomic_DNA"/>
</dbReference>
<protein>
    <recommendedName>
        <fullName evidence="4">Protein TAR1</fullName>
    </recommendedName>
</protein>
<dbReference type="OrthoDB" id="776090at2759"/>
<evidence type="ECO:0000313" key="2">
    <source>
        <dbReference type="EMBL" id="PKA45758.1"/>
    </source>
</evidence>
<dbReference type="PANTHER" id="PTHR47188:SF1">
    <property type="entry name" value="PROTEIN TAR1"/>
    <property type="match status" value="1"/>
</dbReference>
<feature type="region of interest" description="Disordered" evidence="1">
    <location>
        <begin position="1"/>
        <end position="35"/>
    </location>
</feature>
<keyword evidence="3" id="KW-1185">Reference proteome</keyword>
<name>A0A2H9ZR50_9ASPA</name>
<dbReference type="STRING" id="1088818.A0A2H9ZR50"/>
<evidence type="ECO:0008006" key="4">
    <source>
        <dbReference type="Google" id="ProtNLM"/>
    </source>
</evidence>
<organism evidence="2 3">
    <name type="scientific">Apostasia shenzhenica</name>
    <dbReference type="NCBI Taxonomy" id="1088818"/>
    <lineage>
        <taxon>Eukaryota</taxon>
        <taxon>Viridiplantae</taxon>
        <taxon>Streptophyta</taxon>
        <taxon>Embryophyta</taxon>
        <taxon>Tracheophyta</taxon>
        <taxon>Spermatophyta</taxon>
        <taxon>Magnoliopsida</taxon>
        <taxon>Liliopsida</taxon>
        <taxon>Asparagales</taxon>
        <taxon>Orchidaceae</taxon>
        <taxon>Apostasioideae</taxon>
        <taxon>Apostasia</taxon>
    </lineage>
</organism>